<accession>H3SN45</accession>
<dbReference type="PATRIC" id="fig|1131935.3.peg.5193"/>
<comment type="caution">
    <text evidence="2">The sequence shown here is derived from an EMBL/GenBank/DDBJ whole genome shotgun (WGS) entry which is preliminary data.</text>
</comment>
<dbReference type="Proteomes" id="UP000003900">
    <property type="component" value="Unassembled WGS sequence"/>
</dbReference>
<dbReference type="PROSITE" id="PS51257">
    <property type="entry name" value="PROKAR_LIPOPROTEIN"/>
    <property type="match status" value="1"/>
</dbReference>
<reference evidence="2 3" key="1">
    <citation type="journal article" date="2012" name="J. Bacteriol.">
        <title>Genome Sequence of the Pattern-Forming Social Bacterium Paenibacillus dendritiformis C454 Chiral Morphotype.</title>
        <authorList>
            <person name="Sirota-Madi A."/>
            <person name="Olender T."/>
            <person name="Helman Y."/>
            <person name="Brainis I."/>
            <person name="Finkelshtein A."/>
            <person name="Roth D."/>
            <person name="Hagai E."/>
            <person name="Leshkowitz D."/>
            <person name="Brodsky L."/>
            <person name="Galatenko V."/>
            <person name="Nikolaev V."/>
            <person name="Gutnick D.L."/>
            <person name="Lancet D."/>
            <person name="Ben-Jacob E."/>
        </authorList>
    </citation>
    <scope>NUCLEOTIDE SEQUENCE [LARGE SCALE GENOMIC DNA]</scope>
    <source>
        <strain evidence="2 3">C454</strain>
    </source>
</reference>
<gene>
    <name evidence="2" type="ORF">PDENDC454_24964</name>
</gene>
<dbReference type="AlphaFoldDB" id="H3SN45"/>
<sequence>MSGSIIRLMAFLLIAIALQGCPSGVPQQEALSAEHALPGVRIEEKQSKNADDWKLGLEAFWDGIEWFYDLSVDYMGEKPVSRLRVEVPGYESEREAGLNEGITIQGIKLDPSSAELKADLTWWIDGEAHHGYRMYRVTWKR</sequence>
<evidence type="ECO:0000313" key="3">
    <source>
        <dbReference type="Proteomes" id="UP000003900"/>
    </source>
</evidence>
<keyword evidence="3" id="KW-1185">Reference proteome</keyword>
<protein>
    <recommendedName>
        <fullName evidence="4">Lipoprotein</fullName>
    </recommendedName>
</protein>
<feature type="signal peptide" evidence="1">
    <location>
        <begin position="1"/>
        <end position="19"/>
    </location>
</feature>
<feature type="chain" id="PRO_5039505182" description="Lipoprotein" evidence="1">
    <location>
        <begin position="20"/>
        <end position="141"/>
    </location>
</feature>
<proteinExistence type="predicted"/>
<organism evidence="2 3">
    <name type="scientific">Paenibacillus dendritiformis C454</name>
    <dbReference type="NCBI Taxonomy" id="1131935"/>
    <lineage>
        <taxon>Bacteria</taxon>
        <taxon>Bacillati</taxon>
        <taxon>Bacillota</taxon>
        <taxon>Bacilli</taxon>
        <taxon>Bacillales</taxon>
        <taxon>Paenibacillaceae</taxon>
        <taxon>Paenibacillus</taxon>
    </lineage>
</organism>
<evidence type="ECO:0008006" key="4">
    <source>
        <dbReference type="Google" id="ProtNLM"/>
    </source>
</evidence>
<keyword evidence="1" id="KW-0732">Signal</keyword>
<name>H3SN45_9BACL</name>
<evidence type="ECO:0000313" key="2">
    <source>
        <dbReference type="EMBL" id="EHQ59476.1"/>
    </source>
</evidence>
<evidence type="ECO:0000256" key="1">
    <source>
        <dbReference type="SAM" id="SignalP"/>
    </source>
</evidence>
<dbReference type="STRING" id="1131935.PDENDC454_24964"/>
<dbReference type="EMBL" id="AHKH01000123">
    <property type="protein sequence ID" value="EHQ59476.1"/>
    <property type="molecule type" value="Genomic_DNA"/>
</dbReference>
<dbReference type="RefSeq" id="WP_006679471.1">
    <property type="nucleotide sequence ID" value="NZ_AHKH01000123.1"/>
</dbReference>